<reference evidence="2 3" key="1">
    <citation type="submission" date="2020-04" db="EMBL/GenBank/DDBJ databases">
        <title>Genomic insights into acetone-butanol-ethanol (ABE) fermentation by sequencing solventogenic clostridia strains.</title>
        <authorList>
            <person name="Brown S."/>
        </authorList>
    </citation>
    <scope>NUCLEOTIDE SEQUENCE [LARGE SCALE GENOMIC DNA]</scope>
    <source>
        <strain evidence="2 3">DJ011</strain>
    </source>
</reference>
<dbReference type="AlphaFoldDB" id="A0A923E4I9"/>
<dbReference type="RefSeq" id="WP_035152601.1">
    <property type="nucleotide sequence ID" value="NZ_JAAZWO010000001.1"/>
</dbReference>
<dbReference type="Pfam" id="PF07791">
    <property type="entry name" value="Imm11"/>
    <property type="match status" value="1"/>
</dbReference>
<dbReference type="Proteomes" id="UP000563151">
    <property type="component" value="Unassembled WGS sequence"/>
</dbReference>
<gene>
    <name evidence="2" type="ORF">HGG79_00650</name>
</gene>
<feature type="domain" description="Immunity MXAN-0049 protein" evidence="1">
    <location>
        <begin position="28"/>
        <end position="186"/>
    </location>
</feature>
<name>A0A923E4I9_CLOTT</name>
<evidence type="ECO:0000313" key="2">
    <source>
        <dbReference type="EMBL" id="MBC2396285.1"/>
    </source>
</evidence>
<dbReference type="InterPro" id="IPR012433">
    <property type="entry name" value="Imm11"/>
</dbReference>
<evidence type="ECO:0000313" key="3">
    <source>
        <dbReference type="Proteomes" id="UP000563151"/>
    </source>
</evidence>
<keyword evidence="2" id="KW-0413">Isomerase</keyword>
<comment type="caution">
    <text evidence="2">The sequence shown here is derived from an EMBL/GenBank/DDBJ whole genome shotgun (WGS) entry which is preliminary data.</text>
</comment>
<protein>
    <submittedName>
        <fullName evidence="2">Maleate cis-trans isomerase</fullName>
    </submittedName>
</protein>
<accession>A0A923E4I9</accession>
<sequence length="188" mass="22201">MKYYLLSYDYENDDDYIIVTANEVAEKYNYDMFKGEHLESWDNDIKFYYTKDDGNMLTDYLATDNRWLVVSQKFRNVIDKIECNSIQYLDIKIINKQTNDTNDTYKVANVINVLEALDLENSKYDIFELGDEKIISVEKYALKKERIQNHHIFKLKGDTIPVFVSERVKDIIVSNNLLGFAFLEVKVV</sequence>
<dbReference type="GO" id="GO:0016853">
    <property type="term" value="F:isomerase activity"/>
    <property type="evidence" value="ECO:0007669"/>
    <property type="project" value="UniProtKB-KW"/>
</dbReference>
<proteinExistence type="predicted"/>
<dbReference type="EMBL" id="JAAZWO010000001">
    <property type="protein sequence ID" value="MBC2396285.1"/>
    <property type="molecule type" value="Genomic_DNA"/>
</dbReference>
<keyword evidence="3" id="KW-1185">Reference proteome</keyword>
<organism evidence="2 3">
    <name type="scientific">Clostridium tetanomorphum</name>
    <dbReference type="NCBI Taxonomy" id="1553"/>
    <lineage>
        <taxon>Bacteria</taxon>
        <taxon>Bacillati</taxon>
        <taxon>Bacillota</taxon>
        <taxon>Clostridia</taxon>
        <taxon>Eubacteriales</taxon>
        <taxon>Clostridiaceae</taxon>
        <taxon>Clostridium</taxon>
    </lineage>
</organism>
<evidence type="ECO:0000259" key="1">
    <source>
        <dbReference type="Pfam" id="PF07791"/>
    </source>
</evidence>